<comment type="caution">
    <text evidence="2">The sequence shown here is derived from an EMBL/GenBank/DDBJ whole genome shotgun (WGS) entry which is preliminary data.</text>
</comment>
<dbReference type="EMBL" id="JBFNXR010000052">
    <property type="protein sequence ID" value="MEW9856584.1"/>
    <property type="molecule type" value="Genomic_DNA"/>
</dbReference>
<sequence length="166" mass="18808">MSDMSDLERLVELQAIHDLKGRRDHAVDRKDWDTYAQLHSDDYVAMSIGDEPIVGGRAAADALAVHMANVTTVHHCHTPVIEFQDCNNATGVWAMEDNLFWYRDGERQWLRGFGFYHERYVRGPDGQWRFSYRKLERTHAETSVGAAALAVDGSGENLRVGMVDGK</sequence>
<evidence type="ECO:0000259" key="1">
    <source>
        <dbReference type="Pfam" id="PF13577"/>
    </source>
</evidence>
<dbReference type="SUPFAM" id="SSF54427">
    <property type="entry name" value="NTF2-like"/>
    <property type="match status" value="1"/>
</dbReference>
<dbReference type="RefSeq" id="WP_367775044.1">
    <property type="nucleotide sequence ID" value="NZ_JBFNXR010000052.1"/>
</dbReference>
<dbReference type="Gene3D" id="3.10.450.50">
    <property type="match status" value="1"/>
</dbReference>
<protein>
    <submittedName>
        <fullName evidence="2">Nuclear transport factor 2 family protein</fullName>
    </submittedName>
</protein>
<name>A0ABV3RH90_9SPHN</name>
<proteinExistence type="predicted"/>
<reference evidence="2 3" key="1">
    <citation type="submission" date="2024-06" db="EMBL/GenBank/DDBJ databases">
        <title>Novosphingobium rhizovicinus M1R2S20.</title>
        <authorList>
            <person name="Sun J.-Q."/>
        </authorList>
    </citation>
    <scope>NUCLEOTIDE SEQUENCE [LARGE SCALE GENOMIC DNA]</scope>
    <source>
        <strain evidence="2 3">M1R2S20</strain>
    </source>
</reference>
<dbReference type="Proteomes" id="UP001556118">
    <property type="component" value="Unassembled WGS sequence"/>
</dbReference>
<feature type="domain" description="SnoaL-like" evidence="1">
    <location>
        <begin position="10"/>
        <end position="134"/>
    </location>
</feature>
<dbReference type="InterPro" id="IPR032710">
    <property type="entry name" value="NTF2-like_dom_sf"/>
</dbReference>
<evidence type="ECO:0000313" key="2">
    <source>
        <dbReference type="EMBL" id="MEW9856584.1"/>
    </source>
</evidence>
<dbReference type="Pfam" id="PF13577">
    <property type="entry name" value="SnoaL_4"/>
    <property type="match status" value="1"/>
</dbReference>
<gene>
    <name evidence="2" type="ORF">ABUH87_15700</name>
</gene>
<keyword evidence="3" id="KW-1185">Reference proteome</keyword>
<evidence type="ECO:0000313" key="3">
    <source>
        <dbReference type="Proteomes" id="UP001556118"/>
    </source>
</evidence>
<accession>A0ABV3RH90</accession>
<dbReference type="InterPro" id="IPR037401">
    <property type="entry name" value="SnoaL-like"/>
</dbReference>
<organism evidence="2 3">
    <name type="scientific">Novosphingobium rhizovicinum</name>
    <dbReference type="NCBI Taxonomy" id="3228928"/>
    <lineage>
        <taxon>Bacteria</taxon>
        <taxon>Pseudomonadati</taxon>
        <taxon>Pseudomonadota</taxon>
        <taxon>Alphaproteobacteria</taxon>
        <taxon>Sphingomonadales</taxon>
        <taxon>Sphingomonadaceae</taxon>
        <taxon>Novosphingobium</taxon>
    </lineage>
</organism>